<sequence length="96" mass="10363">MNDAPGAGGAMPTADRPTINKLFRLQWEPAQNAHVLLYPEGMVKLNQSAAEILKRCDGTRDVDALIADLEQAFNTSGLGPEVRAFIADARARGWLG</sequence>
<comment type="pathway">
    <text evidence="1">Cofactor biosynthesis; pyrroloquinoline quinone biosynthesis.</text>
</comment>
<dbReference type="GO" id="GO:0018189">
    <property type="term" value="P:pyrroloquinoline quinone biosynthetic process"/>
    <property type="evidence" value="ECO:0007669"/>
    <property type="project" value="UniProtKB-UniPathway"/>
</dbReference>
<evidence type="ECO:0000256" key="2">
    <source>
        <dbReference type="ARBA" id="ARBA00011741"/>
    </source>
</evidence>
<dbReference type="NCBIfam" id="NF002535">
    <property type="entry name" value="PRK02079.1"/>
    <property type="match status" value="1"/>
</dbReference>
<dbReference type="KEGG" id="pts:CUJ90_27905"/>
<dbReference type="GO" id="GO:0048038">
    <property type="term" value="F:quinone binding"/>
    <property type="evidence" value="ECO:0007669"/>
    <property type="project" value="InterPro"/>
</dbReference>
<keyword evidence="3" id="KW-0884">PQQ biosynthesis</keyword>
<dbReference type="InterPro" id="IPR041881">
    <property type="entry name" value="PqqD_sf"/>
</dbReference>
<dbReference type="AlphaFoldDB" id="A0A1M6KE06"/>
<reference evidence="4 5" key="1">
    <citation type="submission" date="2016-11" db="EMBL/GenBank/DDBJ databases">
        <authorList>
            <person name="Jaros S."/>
            <person name="Januszkiewicz K."/>
            <person name="Wedrychowicz H."/>
        </authorList>
    </citation>
    <scope>NUCLEOTIDE SEQUENCE [LARGE SCALE GENOMIC DNA]</scope>
    <source>
        <strain evidence="4 5">LMG 20594</strain>
    </source>
</reference>
<gene>
    <name evidence="4" type="ORF">SAMN05192548_1003196</name>
</gene>
<organism evidence="4 5">
    <name type="scientific">Paraburkholderia terricola</name>
    <dbReference type="NCBI Taxonomy" id="169427"/>
    <lineage>
        <taxon>Bacteria</taxon>
        <taxon>Pseudomonadati</taxon>
        <taxon>Pseudomonadota</taxon>
        <taxon>Betaproteobacteria</taxon>
        <taxon>Burkholderiales</taxon>
        <taxon>Burkholderiaceae</taxon>
        <taxon>Paraburkholderia</taxon>
    </lineage>
</organism>
<evidence type="ECO:0000256" key="1">
    <source>
        <dbReference type="ARBA" id="ARBA00004886"/>
    </source>
</evidence>
<evidence type="ECO:0000313" key="5">
    <source>
        <dbReference type="Proteomes" id="UP000184395"/>
    </source>
</evidence>
<dbReference type="GeneID" id="301981950"/>
<comment type="subunit">
    <text evidence="2">Monomer. Interacts with PqqE.</text>
</comment>
<dbReference type="Pfam" id="PF05402">
    <property type="entry name" value="PqqD"/>
    <property type="match status" value="1"/>
</dbReference>
<evidence type="ECO:0000313" key="4">
    <source>
        <dbReference type="EMBL" id="SHJ57142.1"/>
    </source>
</evidence>
<dbReference type="Gene3D" id="1.10.10.1150">
    <property type="entry name" value="Coenzyme PQQ synthesis protein D (PqqD)"/>
    <property type="match status" value="1"/>
</dbReference>
<dbReference type="InterPro" id="IPR022479">
    <property type="entry name" value="PqqD_bac"/>
</dbReference>
<dbReference type="EMBL" id="FRAB01000003">
    <property type="protein sequence ID" value="SHJ57142.1"/>
    <property type="molecule type" value="Genomic_DNA"/>
</dbReference>
<dbReference type="NCBIfam" id="TIGR03859">
    <property type="entry name" value="PQQ_PqqD"/>
    <property type="match status" value="1"/>
</dbReference>
<dbReference type="OrthoDB" id="7356791at2"/>
<proteinExistence type="predicted"/>
<dbReference type="InterPro" id="IPR008792">
    <property type="entry name" value="PQQD"/>
</dbReference>
<dbReference type="Proteomes" id="UP000184395">
    <property type="component" value="Unassembled WGS sequence"/>
</dbReference>
<dbReference type="RefSeq" id="WP_073427416.1">
    <property type="nucleotide sequence ID" value="NZ_CADFGY010000001.1"/>
</dbReference>
<accession>A0A1M6KE06</accession>
<protein>
    <submittedName>
        <fullName evidence="4">Pyrroloquinoline quinone biosynthesis protein D</fullName>
    </submittedName>
</protein>
<dbReference type="UniPathway" id="UPA00539"/>
<dbReference type="STRING" id="169427.SAMN05192548_1003196"/>
<evidence type="ECO:0000256" key="3">
    <source>
        <dbReference type="ARBA" id="ARBA00022905"/>
    </source>
</evidence>
<name>A0A1M6KE06_9BURK</name>